<evidence type="ECO:0000313" key="1">
    <source>
        <dbReference type="EMBL" id="CAB9492442.1"/>
    </source>
</evidence>
<name>A0A6T9XX92_ALTMA</name>
<organism evidence="1 2">
    <name type="scientific">Alteromonas macleodii</name>
    <name type="common">Pseudoalteromonas macleodii</name>
    <dbReference type="NCBI Taxonomy" id="28108"/>
    <lineage>
        <taxon>Bacteria</taxon>
        <taxon>Pseudomonadati</taxon>
        <taxon>Pseudomonadota</taxon>
        <taxon>Gammaproteobacteria</taxon>
        <taxon>Alteromonadales</taxon>
        <taxon>Alteromonadaceae</taxon>
        <taxon>Alteromonas/Salinimonas group</taxon>
        <taxon>Alteromonas</taxon>
    </lineage>
</organism>
<sequence length="102" mass="11280">MIDTPLISYNKEQEVLLMTKLKNKASPFCARVTKRSFSTSLVMAALATLSACDATNVDVVAHDVKATEKAIEPASKSPVDEQSEMFVYLDESDLIDAYYKVK</sequence>
<reference evidence="1 2" key="1">
    <citation type="submission" date="2020-06" db="EMBL/GenBank/DDBJ databases">
        <authorList>
            <person name="Duchaud E."/>
        </authorList>
    </citation>
    <scope>NUCLEOTIDE SEQUENCE [LARGE SCALE GENOMIC DNA]</scope>
    <source>
        <strain evidence="1">Alteromonas fortis</strain>
    </source>
</reference>
<proteinExistence type="predicted"/>
<dbReference type="AlphaFoldDB" id="A0A6T9XX92"/>
<accession>A0A6T9XX92</accession>
<dbReference type="Proteomes" id="UP000509458">
    <property type="component" value="Chromosome"/>
</dbReference>
<gene>
    <name evidence="1" type="ORF">ALFOR1_10401</name>
</gene>
<protein>
    <submittedName>
        <fullName evidence="1">Uncharacterized protein</fullName>
    </submittedName>
</protein>
<dbReference type="EMBL" id="LR812090">
    <property type="protein sequence ID" value="CAB9492442.1"/>
    <property type="molecule type" value="Genomic_DNA"/>
</dbReference>
<evidence type="ECO:0000313" key="2">
    <source>
        <dbReference type="Proteomes" id="UP000509458"/>
    </source>
</evidence>